<organism evidence="2 3">
    <name type="scientific">Saccharothrix longispora</name>
    <dbReference type="NCBI Taxonomy" id="33920"/>
    <lineage>
        <taxon>Bacteria</taxon>
        <taxon>Bacillati</taxon>
        <taxon>Actinomycetota</taxon>
        <taxon>Actinomycetes</taxon>
        <taxon>Pseudonocardiales</taxon>
        <taxon>Pseudonocardiaceae</taxon>
        <taxon>Saccharothrix</taxon>
    </lineage>
</organism>
<dbReference type="SUPFAM" id="SSF47413">
    <property type="entry name" value="lambda repressor-like DNA-binding domains"/>
    <property type="match status" value="1"/>
</dbReference>
<dbReference type="Gene3D" id="1.10.260.40">
    <property type="entry name" value="lambda repressor-like DNA-binding domains"/>
    <property type="match status" value="1"/>
</dbReference>
<comment type="caution">
    <text evidence="2">The sequence shown here is derived from an EMBL/GenBank/DDBJ whole genome shotgun (WGS) entry which is preliminary data.</text>
</comment>
<dbReference type="Pfam" id="PF13560">
    <property type="entry name" value="HTH_31"/>
    <property type="match status" value="1"/>
</dbReference>
<reference evidence="2 3" key="1">
    <citation type="submission" date="2023-07" db="EMBL/GenBank/DDBJ databases">
        <title>Sequencing the genomes of 1000 actinobacteria strains.</title>
        <authorList>
            <person name="Klenk H.-P."/>
        </authorList>
    </citation>
    <scope>NUCLEOTIDE SEQUENCE [LARGE SCALE GENOMIC DNA]</scope>
    <source>
        <strain evidence="2 3">DSM 43749</strain>
    </source>
</reference>
<gene>
    <name evidence="2" type="ORF">J2S66_000076</name>
</gene>
<dbReference type="InterPro" id="IPR043917">
    <property type="entry name" value="DUF5753"/>
</dbReference>
<name>A0ABU1PM10_9PSEU</name>
<accession>A0ABU1PM10</accession>
<dbReference type="RefSeq" id="WP_310302176.1">
    <property type="nucleotide sequence ID" value="NZ_BAAAXB010000001.1"/>
</dbReference>
<protein>
    <recommendedName>
        <fullName evidence="1">DUF5753 domain-containing protein</fullName>
    </recommendedName>
</protein>
<dbReference type="Pfam" id="PF19054">
    <property type="entry name" value="DUF5753"/>
    <property type="match status" value="1"/>
</dbReference>
<dbReference type="Proteomes" id="UP001268819">
    <property type="component" value="Unassembled WGS sequence"/>
</dbReference>
<dbReference type="InterPro" id="IPR010982">
    <property type="entry name" value="Lambda_DNA-bd_dom_sf"/>
</dbReference>
<evidence type="ECO:0000313" key="3">
    <source>
        <dbReference type="Proteomes" id="UP001268819"/>
    </source>
</evidence>
<proteinExistence type="predicted"/>
<sequence length="284" mass="31309">MVDMTVRAEELGGQLRTLRTRAGLSLEVAGGHIAASAAKLSRMETGKSGCAVEDVAGLLAVYQCAGRRRAELLALAREVDRRGWWQRGRPAFAQRQRTLVNLESKADLIISFEGMNVPGLLQTGEYTRALMTECKLVPHDEVEGRMATRMNRHGVLLKPHPPRLVAFINELVLHQVIGGDDVVRRQLDHLAELAQRPNLIVRVVPNVGANPGLNGGFELIRRSSGGKVVFLENLTSSLFLEEREEIEAYEAAIRTLAARALTAEESVRLITRLAMRPDPEVDAQ</sequence>
<feature type="domain" description="DUF5753" evidence="1">
    <location>
        <begin position="96"/>
        <end position="272"/>
    </location>
</feature>
<evidence type="ECO:0000259" key="1">
    <source>
        <dbReference type="Pfam" id="PF19054"/>
    </source>
</evidence>
<evidence type="ECO:0000313" key="2">
    <source>
        <dbReference type="EMBL" id="MDR6591692.1"/>
    </source>
</evidence>
<keyword evidence="3" id="KW-1185">Reference proteome</keyword>
<dbReference type="EMBL" id="JAVDSG010000001">
    <property type="protein sequence ID" value="MDR6591692.1"/>
    <property type="molecule type" value="Genomic_DNA"/>
</dbReference>